<feature type="compositionally biased region" description="Low complexity" evidence="6">
    <location>
        <begin position="520"/>
        <end position="538"/>
    </location>
</feature>
<feature type="compositionally biased region" description="Basic and acidic residues" evidence="6">
    <location>
        <begin position="1"/>
        <end position="14"/>
    </location>
</feature>
<dbReference type="PANTHER" id="PTHR13455:SF7">
    <property type="entry name" value="SIMJANG, ISOFORM E"/>
    <property type="match status" value="1"/>
</dbReference>
<comment type="subcellular location">
    <subcellularLocation>
        <location evidence="1">Nucleus</location>
    </subcellularLocation>
</comment>
<dbReference type="PANTHER" id="PTHR13455">
    <property type="entry name" value="TRANSCRIPTIONAL REPRESSOR P66-RELATED"/>
    <property type="match status" value="1"/>
</dbReference>
<feature type="compositionally biased region" description="Basic and acidic residues" evidence="6">
    <location>
        <begin position="174"/>
        <end position="227"/>
    </location>
</feature>
<evidence type="ECO:0000259" key="7">
    <source>
        <dbReference type="Pfam" id="PF16563"/>
    </source>
</evidence>
<feature type="domain" description="Transcriptional repressor p66 coiled-coil MBD2-interaction" evidence="7">
    <location>
        <begin position="364"/>
        <end position="391"/>
    </location>
</feature>
<feature type="region of interest" description="Disordered" evidence="6">
    <location>
        <begin position="174"/>
        <end position="230"/>
    </location>
</feature>
<dbReference type="GO" id="GO:0016581">
    <property type="term" value="C:NuRD complex"/>
    <property type="evidence" value="ECO:0007669"/>
    <property type="project" value="TreeGrafter"/>
</dbReference>
<gene>
    <name evidence="8" type="ORF">PoB_002906900</name>
</gene>
<keyword evidence="4" id="KW-0804">Transcription</keyword>
<feature type="region of interest" description="Disordered" evidence="6">
    <location>
        <begin position="392"/>
        <end position="573"/>
    </location>
</feature>
<organism evidence="8 9">
    <name type="scientific">Plakobranchus ocellatus</name>
    <dbReference type="NCBI Taxonomy" id="259542"/>
    <lineage>
        <taxon>Eukaryota</taxon>
        <taxon>Metazoa</taxon>
        <taxon>Spiralia</taxon>
        <taxon>Lophotrochozoa</taxon>
        <taxon>Mollusca</taxon>
        <taxon>Gastropoda</taxon>
        <taxon>Heterobranchia</taxon>
        <taxon>Euthyneura</taxon>
        <taxon>Panpulmonata</taxon>
        <taxon>Sacoglossa</taxon>
        <taxon>Placobranchoidea</taxon>
        <taxon>Plakobranchidae</taxon>
        <taxon>Plakobranchus</taxon>
    </lineage>
</organism>
<evidence type="ECO:0000256" key="4">
    <source>
        <dbReference type="ARBA" id="ARBA00023163"/>
    </source>
</evidence>
<keyword evidence="9" id="KW-1185">Reference proteome</keyword>
<dbReference type="Pfam" id="PF16563">
    <property type="entry name" value="P66_CC"/>
    <property type="match status" value="1"/>
</dbReference>
<feature type="compositionally biased region" description="Polar residues" evidence="6">
    <location>
        <begin position="392"/>
        <end position="404"/>
    </location>
</feature>
<dbReference type="GO" id="GO:0000122">
    <property type="term" value="P:negative regulation of transcription by RNA polymerase II"/>
    <property type="evidence" value="ECO:0007669"/>
    <property type="project" value="InterPro"/>
</dbReference>
<comment type="caution">
    <text evidence="8">The sequence shown here is derived from an EMBL/GenBank/DDBJ whole genome shotgun (WGS) entry which is preliminary data.</text>
</comment>
<dbReference type="InterPro" id="IPR032346">
    <property type="entry name" value="P66_CC"/>
</dbReference>
<proteinExistence type="predicted"/>
<evidence type="ECO:0000256" key="2">
    <source>
        <dbReference type="ARBA" id="ARBA00023015"/>
    </source>
</evidence>
<evidence type="ECO:0000256" key="1">
    <source>
        <dbReference type="ARBA" id="ARBA00004123"/>
    </source>
</evidence>
<feature type="compositionally biased region" description="Polar residues" evidence="6">
    <location>
        <begin position="40"/>
        <end position="50"/>
    </location>
</feature>
<dbReference type="AlphaFoldDB" id="A0AAV4A8L4"/>
<dbReference type="Proteomes" id="UP000735302">
    <property type="component" value="Unassembled WGS sequence"/>
</dbReference>
<feature type="compositionally biased region" description="Basic and acidic residues" evidence="6">
    <location>
        <begin position="315"/>
        <end position="329"/>
    </location>
</feature>
<keyword evidence="3" id="KW-0175">Coiled coil</keyword>
<keyword evidence="5" id="KW-0539">Nucleus</keyword>
<feature type="compositionally biased region" description="Polar residues" evidence="6">
    <location>
        <begin position="99"/>
        <end position="110"/>
    </location>
</feature>
<feature type="region of interest" description="Disordered" evidence="6">
    <location>
        <begin position="261"/>
        <end position="344"/>
    </location>
</feature>
<evidence type="ECO:0000256" key="5">
    <source>
        <dbReference type="ARBA" id="ARBA00023242"/>
    </source>
</evidence>
<feature type="compositionally biased region" description="Polar residues" evidence="6">
    <location>
        <begin position="72"/>
        <end position="82"/>
    </location>
</feature>
<feature type="compositionally biased region" description="Low complexity" evidence="6">
    <location>
        <begin position="302"/>
        <end position="314"/>
    </location>
</feature>
<reference evidence="8 9" key="1">
    <citation type="journal article" date="2021" name="Elife">
        <title>Chloroplast acquisition without the gene transfer in kleptoplastic sea slugs, Plakobranchus ocellatus.</title>
        <authorList>
            <person name="Maeda T."/>
            <person name="Takahashi S."/>
            <person name="Yoshida T."/>
            <person name="Shimamura S."/>
            <person name="Takaki Y."/>
            <person name="Nagai Y."/>
            <person name="Toyoda A."/>
            <person name="Suzuki Y."/>
            <person name="Arimoto A."/>
            <person name="Ishii H."/>
            <person name="Satoh N."/>
            <person name="Nishiyama T."/>
            <person name="Hasebe M."/>
            <person name="Maruyama T."/>
            <person name="Minagawa J."/>
            <person name="Obokata J."/>
            <person name="Shigenobu S."/>
        </authorList>
    </citation>
    <scope>NUCLEOTIDE SEQUENCE [LARGE SCALE GENOMIC DNA]</scope>
</reference>
<dbReference type="EMBL" id="BLXT01003611">
    <property type="protein sequence ID" value="GFO02564.1"/>
    <property type="molecule type" value="Genomic_DNA"/>
</dbReference>
<feature type="compositionally biased region" description="Low complexity" evidence="6">
    <location>
        <begin position="715"/>
        <end position="725"/>
    </location>
</feature>
<feature type="compositionally biased region" description="Low complexity" evidence="6">
    <location>
        <begin position="558"/>
        <end position="571"/>
    </location>
</feature>
<feature type="compositionally biased region" description="Polar residues" evidence="6">
    <location>
        <begin position="483"/>
        <end position="496"/>
    </location>
</feature>
<name>A0AAV4A8L4_9GAST</name>
<feature type="compositionally biased region" description="Basic and acidic residues" evidence="6">
    <location>
        <begin position="276"/>
        <end position="301"/>
    </location>
</feature>
<feature type="region of interest" description="Disordered" evidence="6">
    <location>
        <begin position="700"/>
        <end position="730"/>
    </location>
</feature>
<dbReference type="Gene3D" id="6.10.250.1650">
    <property type="match status" value="1"/>
</dbReference>
<feature type="region of interest" description="Disordered" evidence="6">
    <location>
        <begin position="1"/>
        <end position="156"/>
    </location>
</feature>
<feature type="compositionally biased region" description="Basic and acidic residues" evidence="6">
    <location>
        <begin position="124"/>
        <end position="138"/>
    </location>
</feature>
<feature type="compositionally biased region" description="Polar residues" evidence="6">
    <location>
        <begin position="503"/>
        <end position="512"/>
    </location>
</feature>
<evidence type="ECO:0000313" key="9">
    <source>
        <dbReference type="Proteomes" id="UP000735302"/>
    </source>
</evidence>
<dbReference type="InterPro" id="IPR040386">
    <property type="entry name" value="P66"/>
</dbReference>
<accession>A0AAV4A8L4</accession>
<protein>
    <submittedName>
        <fullName evidence="8">Transcriptional repressor p66-alpha</fullName>
    </submittedName>
</protein>
<evidence type="ECO:0000256" key="6">
    <source>
        <dbReference type="SAM" id="MobiDB-lite"/>
    </source>
</evidence>
<sequence>MSDSNHTDNKRPAEEASDDAEYSLSAKRLKISDLHENCTGPVSNDSQSHQLVEKDIHKETLDSEKISDEQVQRSSVGDSSGAASEKPNKLLEEPELQKSKNTSIANTQESNLDEPVESRNIGEYPDKKAGVQELKVDNGSKVPMDTDENVKYESKPTPEIKNICEVETIAEKTIEQQEKGISKDHDYKAEPSRNENEKSGEEQETDTKYKTDIEVEGKEEESKDKAMDVTVNVHNPQKLEACEKGNDEVVEANTLFSQMKESLKEKEASKVQASDIKTEHVTDKQEKGAIERNEEVLKTGGEEQSNQSSSGNSESSEKENAGFRNEKTNSPDVIMLSDDDEDMPVDLKAKRKPHSEEMRISIFRKIKALQNQLRNEEATLVLLKKLRQSQITPVQEPVPQSSVHKLSAQHHQTNQHHHNQQQHQPSLKHNGPPPLVKGGHQQNHRNLHNVAQHSHAHGRGQPLNSVPHRSHQQGPPPLVMTPRTGNSQSGQVTQHSGRIGVPQNLSRNVPNNRNHHSHHQQQQQQQLHQQIQQQQQQQHQREQMMQKPAPTPQPPPQDTQTPAQRQAAAKQALRKQLEKTLLQIPPPKPPPPEMNFIPSLACPDFVLLLGLEEVVNHMIDYQLIARGQKNPDERFVCTPFTCVQCGSDFTPVWKREKPGSKNVICEHCVTSNQKKALKQEHTNRLKSAFVKALQQEQEIERMQASAAPAVPPPQQQQQASGSNSSHPQIHHSNASIMSAANAAAAAASAAAAAAAAANYRPSAEQLRQHHNFLQQAQLRAGQPLGLQSFSHRAPFPYNLPYAKQQDLQRQYLLDMIPRGSMSWKQ</sequence>
<evidence type="ECO:0000256" key="3">
    <source>
        <dbReference type="ARBA" id="ARBA00023054"/>
    </source>
</evidence>
<evidence type="ECO:0000313" key="8">
    <source>
        <dbReference type="EMBL" id="GFO02564.1"/>
    </source>
</evidence>
<feature type="compositionally biased region" description="Basic and acidic residues" evidence="6">
    <location>
        <begin position="51"/>
        <end position="71"/>
    </location>
</feature>
<feature type="compositionally biased region" description="Basic and acidic residues" evidence="6">
    <location>
        <begin position="86"/>
        <end position="98"/>
    </location>
</feature>
<keyword evidence="2" id="KW-0805">Transcription regulation</keyword>